<organism evidence="2 3">
    <name type="scientific">Neurospora tetraspora</name>
    <dbReference type="NCBI Taxonomy" id="94610"/>
    <lineage>
        <taxon>Eukaryota</taxon>
        <taxon>Fungi</taxon>
        <taxon>Dikarya</taxon>
        <taxon>Ascomycota</taxon>
        <taxon>Pezizomycotina</taxon>
        <taxon>Sordariomycetes</taxon>
        <taxon>Sordariomycetidae</taxon>
        <taxon>Sordariales</taxon>
        <taxon>Sordariaceae</taxon>
        <taxon>Neurospora</taxon>
    </lineage>
</organism>
<dbReference type="AlphaFoldDB" id="A0AAE0MNF5"/>
<dbReference type="EMBL" id="JAUEPP010000008">
    <property type="protein sequence ID" value="KAK3338540.1"/>
    <property type="molecule type" value="Genomic_DNA"/>
</dbReference>
<gene>
    <name evidence="2" type="ORF">B0H65DRAFT_435246</name>
</gene>
<evidence type="ECO:0000313" key="3">
    <source>
        <dbReference type="Proteomes" id="UP001278500"/>
    </source>
</evidence>
<evidence type="ECO:0000259" key="1">
    <source>
        <dbReference type="Pfam" id="PF06985"/>
    </source>
</evidence>
<comment type="caution">
    <text evidence="2">The sequence shown here is derived from an EMBL/GenBank/DDBJ whole genome shotgun (WGS) entry which is preliminary data.</text>
</comment>
<dbReference type="PANTHER" id="PTHR33112">
    <property type="entry name" value="DOMAIN PROTEIN, PUTATIVE-RELATED"/>
    <property type="match status" value="1"/>
</dbReference>
<name>A0AAE0MNF5_9PEZI</name>
<keyword evidence="3" id="KW-1185">Reference proteome</keyword>
<dbReference type="Proteomes" id="UP001278500">
    <property type="component" value="Unassembled WGS sequence"/>
</dbReference>
<dbReference type="RefSeq" id="XP_062677991.1">
    <property type="nucleotide sequence ID" value="XM_062825186.1"/>
</dbReference>
<reference evidence="2" key="1">
    <citation type="journal article" date="2023" name="Mol. Phylogenet. Evol.">
        <title>Genome-scale phylogeny and comparative genomics of the fungal order Sordariales.</title>
        <authorList>
            <person name="Hensen N."/>
            <person name="Bonometti L."/>
            <person name="Westerberg I."/>
            <person name="Brannstrom I.O."/>
            <person name="Guillou S."/>
            <person name="Cros-Aarteil S."/>
            <person name="Calhoun S."/>
            <person name="Haridas S."/>
            <person name="Kuo A."/>
            <person name="Mondo S."/>
            <person name="Pangilinan J."/>
            <person name="Riley R."/>
            <person name="LaButti K."/>
            <person name="Andreopoulos B."/>
            <person name="Lipzen A."/>
            <person name="Chen C."/>
            <person name="Yan M."/>
            <person name="Daum C."/>
            <person name="Ng V."/>
            <person name="Clum A."/>
            <person name="Steindorff A."/>
            <person name="Ohm R.A."/>
            <person name="Martin F."/>
            <person name="Silar P."/>
            <person name="Natvig D.O."/>
            <person name="Lalanne C."/>
            <person name="Gautier V."/>
            <person name="Ament-Velasquez S.L."/>
            <person name="Kruys A."/>
            <person name="Hutchinson M.I."/>
            <person name="Powell A.J."/>
            <person name="Barry K."/>
            <person name="Miller A.N."/>
            <person name="Grigoriev I.V."/>
            <person name="Debuchy R."/>
            <person name="Gladieux P."/>
            <person name="Hiltunen Thoren M."/>
            <person name="Johannesson H."/>
        </authorList>
    </citation>
    <scope>NUCLEOTIDE SEQUENCE</scope>
    <source>
        <strain evidence="2">CBS 560.94</strain>
    </source>
</reference>
<dbReference type="GeneID" id="87862340"/>
<dbReference type="InterPro" id="IPR002347">
    <property type="entry name" value="SDR_fam"/>
</dbReference>
<proteinExistence type="predicted"/>
<accession>A0AAE0MNF5</accession>
<feature type="domain" description="Heterokaryon incompatibility" evidence="1">
    <location>
        <begin position="92"/>
        <end position="246"/>
    </location>
</feature>
<evidence type="ECO:0000313" key="2">
    <source>
        <dbReference type="EMBL" id="KAK3338540.1"/>
    </source>
</evidence>
<dbReference type="Pfam" id="PF06985">
    <property type="entry name" value="HET"/>
    <property type="match status" value="1"/>
</dbReference>
<dbReference type="InterPro" id="IPR036291">
    <property type="entry name" value="NAD(P)-bd_dom_sf"/>
</dbReference>
<sequence>MLTRARETGGGILARKLFPDKVNYRLIGEWLQLCRSGHVRCDSREADEGDGGVGTGQIPGFQVIDCTTGNIVSFASLSGGTSCGEQSQTPEYVTLSYVWGQGPFEGPVKIKPPPGSGIRQQQRLSLPDSLPLTISDTIQVVQRLGYRYLWIDRYCIPQDDLPAKQIQIENMGRIYSRSVLTIIAAAGEGPEYGLPGVSERRRAEQLTVQVDAAQHEGKGISLVLYERPRAAITNSKWHTRGWTYQEGLLSRRRLVFTDQMVYFQCYEMHGDEVLSLPIPDGPSGGHVSDDVKDKDKFDEIRCLSLDDQESNFGFIFPRRMTDWSNPDTVWDRIKEFCQRELSFDADTLDAVAGIFGMYTAENPSKHQGDGTSFFYGMPIAPFQPERNESNQQRLWTCELRTFWETYENNVPGNNTDPIPKLEVEEVDVKTSLTYKLVESLLWTDSWYHVLKPDKIQQLSQQFRRPVFPSWTWAGWKTCIVERDRLFSKMFDSRTKIHVEYELEAASPASSSPGLTHAHAQKATKWRRLDWERENEEILELARNGAYKIPARLVIRGTVLDMRLKWRGGEENNEELWWRKVGKWTVTWPEFMEGKEIDVPRGLLDDTSEPGGRISKGEEEVQALALILAGRAYSGEANGSLLALMLRPVTRMLNGRSETMYERVHKMDLYVRKEEYKAEWTPLAGLFREMEVRFISTKAGANQGIGYETAKNLVQSSADYHVILGSRDSSKGEAAAQALQQADGVKAKGTASSVSLDVTDEASIAAAAERVAADFGRLDVLVNNAGIISTASPPTAQALRRVLETNVVGALAVTEAFLDLLRKAEHKPPRLVFYSARLKPEGFLVIGADPGLCATNFTGDAASLRNRGAVEPADGGDRVAAVIKGEKDADAGRVIGVYGVSPW</sequence>
<dbReference type="PRINTS" id="PR00081">
    <property type="entry name" value="GDHRDH"/>
</dbReference>
<dbReference type="SUPFAM" id="SSF51735">
    <property type="entry name" value="NAD(P)-binding Rossmann-fold domains"/>
    <property type="match status" value="1"/>
</dbReference>
<dbReference type="Pfam" id="PF00106">
    <property type="entry name" value="adh_short"/>
    <property type="match status" value="1"/>
</dbReference>
<dbReference type="Gene3D" id="3.40.50.720">
    <property type="entry name" value="NAD(P)-binding Rossmann-like Domain"/>
    <property type="match status" value="1"/>
</dbReference>
<dbReference type="InterPro" id="IPR010730">
    <property type="entry name" value="HET"/>
</dbReference>
<protein>
    <recommendedName>
        <fullName evidence="1">Heterokaryon incompatibility domain-containing protein</fullName>
    </recommendedName>
</protein>
<reference evidence="2" key="2">
    <citation type="submission" date="2023-06" db="EMBL/GenBank/DDBJ databases">
        <authorList>
            <consortium name="Lawrence Berkeley National Laboratory"/>
            <person name="Haridas S."/>
            <person name="Hensen N."/>
            <person name="Bonometti L."/>
            <person name="Westerberg I."/>
            <person name="Brannstrom I.O."/>
            <person name="Guillou S."/>
            <person name="Cros-Aarteil S."/>
            <person name="Calhoun S."/>
            <person name="Kuo A."/>
            <person name="Mondo S."/>
            <person name="Pangilinan J."/>
            <person name="Riley R."/>
            <person name="Labutti K."/>
            <person name="Andreopoulos B."/>
            <person name="Lipzen A."/>
            <person name="Chen C."/>
            <person name="Yanf M."/>
            <person name="Daum C."/>
            <person name="Ng V."/>
            <person name="Clum A."/>
            <person name="Steindorff A."/>
            <person name="Ohm R."/>
            <person name="Martin F."/>
            <person name="Silar P."/>
            <person name="Natvig D."/>
            <person name="Lalanne C."/>
            <person name="Gautier V."/>
            <person name="Ament-Velasquez S.L."/>
            <person name="Kruys A."/>
            <person name="Hutchinson M.I."/>
            <person name="Powell A.J."/>
            <person name="Barry K."/>
            <person name="Miller A.N."/>
            <person name="Grigoriev I.V."/>
            <person name="Debuchy R."/>
            <person name="Gladieux P."/>
            <person name="Thoren M.H."/>
            <person name="Johannesson H."/>
        </authorList>
    </citation>
    <scope>NUCLEOTIDE SEQUENCE</scope>
    <source>
        <strain evidence="2">CBS 560.94</strain>
    </source>
</reference>
<dbReference type="PANTHER" id="PTHR33112:SF1">
    <property type="entry name" value="HETEROKARYON INCOMPATIBILITY DOMAIN-CONTAINING PROTEIN"/>
    <property type="match status" value="1"/>
</dbReference>